<dbReference type="PANTHER" id="PTHR21064:SF6">
    <property type="entry name" value="AMINOGLYCOSIDE PHOSPHOTRANSFERASE DOMAIN-CONTAINING PROTEIN"/>
    <property type="match status" value="1"/>
</dbReference>
<evidence type="ECO:0000259" key="2">
    <source>
        <dbReference type="Pfam" id="PF01636"/>
    </source>
</evidence>
<evidence type="ECO:0000313" key="4">
    <source>
        <dbReference type="Proteomes" id="UP000019364"/>
    </source>
</evidence>
<organism evidence="3 4">
    <name type="scientific">Paenibacillus pini JCM 16418</name>
    <dbReference type="NCBI Taxonomy" id="1236976"/>
    <lineage>
        <taxon>Bacteria</taxon>
        <taxon>Bacillati</taxon>
        <taxon>Bacillota</taxon>
        <taxon>Bacilli</taxon>
        <taxon>Bacillales</taxon>
        <taxon>Paenibacillaceae</taxon>
        <taxon>Paenibacillus</taxon>
    </lineage>
</organism>
<evidence type="ECO:0000256" key="1">
    <source>
        <dbReference type="ARBA" id="ARBA00038240"/>
    </source>
</evidence>
<dbReference type="Proteomes" id="UP000019364">
    <property type="component" value="Unassembled WGS sequence"/>
</dbReference>
<dbReference type="Pfam" id="PF01636">
    <property type="entry name" value="APH"/>
    <property type="match status" value="1"/>
</dbReference>
<dbReference type="eggNOG" id="COG2334">
    <property type="taxonomic scope" value="Bacteria"/>
</dbReference>
<comment type="caution">
    <text evidence="3">The sequence shown here is derived from an EMBL/GenBank/DDBJ whole genome shotgun (WGS) entry which is preliminary data.</text>
</comment>
<comment type="similarity">
    <text evidence="1">Belongs to the pseudomonas-type ThrB family.</text>
</comment>
<sequence>MRNVIRNWVKKIKIREGEVLKPFFHFDTDETRQSLLSRARNVALWAIQQYEIEWNCIHFIQLSDTITYKIKTNTMGNYLLRIHSERLNKEEIISELIFLNELRRIDDLKVPVGIMSRSGSYVLECATEEGYRKPYVSMMKWVEGEHLSGEFTDSHVSSIGVMMGRLHEASASINTSHNFVRPHWGISSFRQEVTKLERYYPRFLSGGAWMLYQKAIDKIIHQFDSMHQDARNYGLIHADLHSGNVVFNNGLPSPIDFGRCGYGYYLYDMAAALLELYPKHRWLLIRGYESVVKLDKDYIRDLECFFIMFMIENYCHHSSDIREIPSLIEEQRYALSYITEYINDREFLLKVIEPIDPEKIGFFSELEEDPNI</sequence>
<evidence type="ECO:0000313" key="3">
    <source>
        <dbReference type="EMBL" id="GAF06555.1"/>
    </source>
</evidence>
<accession>W7Y6L6</accession>
<keyword evidence="4" id="KW-1185">Reference proteome</keyword>
<dbReference type="InterPro" id="IPR002575">
    <property type="entry name" value="Aminoglycoside_PTrfase"/>
</dbReference>
<dbReference type="PANTHER" id="PTHR21064">
    <property type="entry name" value="AMINOGLYCOSIDE PHOSPHOTRANSFERASE DOMAIN-CONTAINING PROTEIN-RELATED"/>
    <property type="match status" value="1"/>
</dbReference>
<feature type="domain" description="Aminoglycoside phosphotransferase" evidence="2">
    <location>
        <begin position="67"/>
        <end position="274"/>
    </location>
</feature>
<dbReference type="AlphaFoldDB" id="W7Y6L6"/>
<name>W7Y6L6_9BACL</name>
<proteinExistence type="inferred from homology"/>
<dbReference type="InterPro" id="IPR011009">
    <property type="entry name" value="Kinase-like_dom_sf"/>
</dbReference>
<dbReference type="EMBL" id="BAVZ01000001">
    <property type="protein sequence ID" value="GAF06555.1"/>
    <property type="molecule type" value="Genomic_DNA"/>
</dbReference>
<dbReference type="SUPFAM" id="SSF56112">
    <property type="entry name" value="Protein kinase-like (PK-like)"/>
    <property type="match status" value="1"/>
</dbReference>
<dbReference type="GO" id="GO:0019202">
    <property type="term" value="F:amino acid kinase activity"/>
    <property type="evidence" value="ECO:0007669"/>
    <property type="project" value="TreeGrafter"/>
</dbReference>
<reference evidence="3 4" key="1">
    <citation type="journal article" date="2014" name="Genome Announc.">
        <title>Draft Genome Sequence of Paenibacillus pini JCM 16418T, Isolated from the Rhizosphere of Pine Tree.</title>
        <authorList>
            <person name="Yuki M."/>
            <person name="Oshima K."/>
            <person name="Suda W."/>
            <person name="Oshida Y."/>
            <person name="Kitamura K."/>
            <person name="Iida Y."/>
            <person name="Hattori M."/>
            <person name="Ohkuma M."/>
        </authorList>
    </citation>
    <scope>NUCLEOTIDE SEQUENCE [LARGE SCALE GENOMIC DNA]</scope>
    <source>
        <strain evidence="3 4">JCM 16418</strain>
    </source>
</reference>
<dbReference type="STRING" id="1236976.JCM16418_517"/>
<protein>
    <recommendedName>
        <fullName evidence="2">Aminoglycoside phosphotransferase domain-containing protein</fullName>
    </recommendedName>
</protein>
<dbReference type="InterPro" id="IPR050249">
    <property type="entry name" value="Pseudomonas-type_ThrB"/>
</dbReference>
<gene>
    <name evidence="3" type="ORF">JCM16418_517</name>
</gene>
<dbReference type="Gene3D" id="3.90.1200.10">
    <property type="match status" value="1"/>
</dbReference>